<evidence type="ECO:0000256" key="3">
    <source>
        <dbReference type="SAM" id="MobiDB-lite"/>
    </source>
</evidence>
<dbReference type="AlphaFoldDB" id="A0A0F9GPU4"/>
<proteinExistence type="predicted"/>
<evidence type="ECO:0008006" key="5">
    <source>
        <dbReference type="Google" id="ProtNLM"/>
    </source>
</evidence>
<gene>
    <name evidence="4" type="ORF">LCGC14_1799770</name>
</gene>
<evidence type="ECO:0000256" key="1">
    <source>
        <dbReference type="ARBA" id="ARBA00022603"/>
    </source>
</evidence>
<name>A0A0F9GPU4_9ZZZZ</name>
<keyword evidence="2" id="KW-0808">Transferase</keyword>
<dbReference type="EMBL" id="LAZR01017323">
    <property type="protein sequence ID" value="KKM00900.1"/>
    <property type="molecule type" value="Genomic_DNA"/>
</dbReference>
<feature type="non-terminal residue" evidence="4">
    <location>
        <position position="344"/>
    </location>
</feature>
<organism evidence="4">
    <name type="scientific">marine sediment metagenome</name>
    <dbReference type="NCBI Taxonomy" id="412755"/>
    <lineage>
        <taxon>unclassified sequences</taxon>
        <taxon>metagenomes</taxon>
        <taxon>ecological metagenomes</taxon>
    </lineage>
</organism>
<reference evidence="4" key="1">
    <citation type="journal article" date="2015" name="Nature">
        <title>Complex archaea that bridge the gap between prokaryotes and eukaryotes.</title>
        <authorList>
            <person name="Spang A."/>
            <person name="Saw J.H."/>
            <person name="Jorgensen S.L."/>
            <person name="Zaremba-Niedzwiedzka K."/>
            <person name="Martijn J."/>
            <person name="Lind A.E."/>
            <person name="van Eijk R."/>
            <person name="Schleper C."/>
            <person name="Guy L."/>
            <person name="Ettema T.J."/>
        </authorList>
    </citation>
    <scope>NUCLEOTIDE SEQUENCE</scope>
</reference>
<feature type="compositionally biased region" description="Basic and acidic residues" evidence="3">
    <location>
        <begin position="172"/>
        <end position="181"/>
    </location>
</feature>
<accession>A0A0F9GPU4</accession>
<dbReference type="InterPro" id="IPR029063">
    <property type="entry name" value="SAM-dependent_MTases_sf"/>
</dbReference>
<sequence length="344" mass="37618">MIYNEIEPFAAQWLHNLVDDNRIAFGGVDDRDIREVQPEDVQAATQFHAFAGVGAWSYALRLADWPDDAPVWTGSCPCQPFSIAGKGRGTADERHLWPEWFRLIRECRPPVIFGEQVASPAGRAWLDAVSIDLEALGYAVGAADLCAAGVGAPHIRQRLFWVAYTTSARREQSRGASKEEFPAAASGKLGRSRTINGGMGNPYGARARRYARASSDAQSKSAGVWGTDRNISHAFSASSSISSGMGNPLCERFEESPKCDGKTKARFEEGQPGTNAHRSDFWSDVDWLSCRDGKARSVESGTFPLAHGVPNRVGRLRAYGNAIVPQVAAEFVRAVMEAGWQHYR</sequence>
<evidence type="ECO:0000256" key="2">
    <source>
        <dbReference type="ARBA" id="ARBA00022679"/>
    </source>
</evidence>
<dbReference type="InterPro" id="IPR001525">
    <property type="entry name" value="C5_MeTfrase"/>
</dbReference>
<dbReference type="GO" id="GO:0008168">
    <property type="term" value="F:methyltransferase activity"/>
    <property type="evidence" value="ECO:0007669"/>
    <property type="project" value="UniProtKB-KW"/>
</dbReference>
<comment type="caution">
    <text evidence="4">The sequence shown here is derived from an EMBL/GenBank/DDBJ whole genome shotgun (WGS) entry which is preliminary data.</text>
</comment>
<dbReference type="Gene3D" id="3.40.50.150">
    <property type="entry name" value="Vaccinia Virus protein VP39"/>
    <property type="match status" value="1"/>
</dbReference>
<protein>
    <recommendedName>
        <fullName evidence="5">DNA (cytosine-5-)-methyltransferase</fullName>
    </recommendedName>
</protein>
<dbReference type="Pfam" id="PF00145">
    <property type="entry name" value="DNA_methylase"/>
    <property type="match status" value="1"/>
</dbReference>
<feature type="region of interest" description="Disordered" evidence="3">
    <location>
        <begin position="172"/>
        <end position="198"/>
    </location>
</feature>
<evidence type="ECO:0000313" key="4">
    <source>
        <dbReference type="EMBL" id="KKM00900.1"/>
    </source>
</evidence>
<keyword evidence="1" id="KW-0489">Methyltransferase</keyword>
<dbReference type="GO" id="GO:0032259">
    <property type="term" value="P:methylation"/>
    <property type="evidence" value="ECO:0007669"/>
    <property type="project" value="UniProtKB-KW"/>
</dbReference>
<dbReference type="SUPFAM" id="SSF53335">
    <property type="entry name" value="S-adenosyl-L-methionine-dependent methyltransferases"/>
    <property type="match status" value="1"/>
</dbReference>